<evidence type="ECO:0000256" key="1">
    <source>
        <dbReference type="SAM" id="MobiDB-lite"/>
    </source>
</evidence>
<proteinExistence type="predicted"/>
<feature type="region of interest" description="Disordered" evidence="1">
    <location>
        <begin position="101"/>
        <end position="147"/>
    </location>
</feature>
<feature type="region of interest" description="Disordered" evidence="1">
    <location>
        <begin position="334"/>
        <end position="380"/>
    </location>
</feature>
<keyword evidence="3" id="KW-1185">Reference proteome</keyword>
<feature type="compositionally biased region" description="Pro residues" evidence="1">
    <location>
        <begin position="287"/>
        <end position="296"/>
    </location>
</feature>
<accession>A0A0C9ZKN1</accession>
<evidence type="ECO:0000313" key="3">
    <source>
        <dbReference type="Proteomes" id="UP000054018"/>
    </source>
</evidence>
<reference evidence="2 3" key="1">
    <citation type="submission" date="2014-04" db="EMBL/GenBank/DDBJ databases">
        <authorList>
            <consortium name="DOE Joint Genome Institute"/>
            <person name="Kuo A."/>
            <person name="Kohler A."/>
            <person name="Costa M.D."/>
            <person name="Nagy L.G."/>
            <person name="Floudas D."/>
            <person name="Copeland A."/>
            <person name="Barry K.W."/>
            <person name="Cichocki N."/>
            <person name="Veneault-Fourrey C."/>
            <person name="LaButti K."/>
            <person name="Lindquist E.A."/>
            <person name="Lipzen A."/>
            <person name="Lundell T."/>
            <person name="Morin E."/>
            <person name="Murat C."/>
            <person name="Sun H."/>
            <person name="Tunlid A."/>
            <person name="Henrissat B."/>
            <person name="Grigoriev I.V."/>
            <person name="Hibbett D.S."/>
            <person name="Martin F."/>
            <person name="Nordberg H.P."/>
            <person name="Cantor M.N."/>
            <person name="Hua S.X."/>
        </authorList>
    </citation>
    <scope>NUCLEOTIDE SEQUENCE [LARGE SCALE GENOMIC DNA]</scope>
    <source>
        <strain evidence="2 3">441</strain>
    </source>
</reference>
<organism evidence="2 3">
    <name type="scientific">Pisolithus microcarpus 441</name>
    <dbReference type="NCBI Taxonomy" id="765257"/>
    <lineage>
        <taxon>Eukaryota</taxon>
        <taxon>Fungi</taxon>
        <taxon>Dikarya</taxon>
        <taxon>Basidiomycota</taxon>
        <taxon>Agaricomycotina</taxon>
        <taxon>Agaricomycetes</taxon>
        <taxon>Agaricomycetidae</taxon>
        <taxon>Boletales</taxon>
        <taxon>Sclerodermatineae</taxon>
        <taxon>Pisolithaceae</taxon>
        <taxon>Pisolithus</taxon>
    </lineage>
</organism>
<feature type="region of interest" description="Disordered" evidence="1">
    <location>
        <begin position="279"/>
        <end position="318"/>
    </location>
</feature>
<protein>
    <submittedName>
        <fullName evidence="2">Uncharacterized protein</fullName>
    </submittedName>
</protein>
<dbReference type="EMBL" id="KN833732">
    <property type="protein sequence ID" value="KIK22972.1"/>
    <property type="molecule type" value="Genomic_DNA"/>
</dbReference>
<reference evidence="3" key="2">
    <citation type="submission" date="2015-01" db="EMBL/GenBank/DDBJ databases">
        <title>Evolutionary Origins and Diversification of the Mycorrhizal Mutualists.</title>
        <authorList>
            <consortium name="DOE Joint Genome Institute"/>
            <consortium name="Mycorrhizal Genomics Consortium"/>
            <person name="Kohler A."/>
            <person name="Kuo A."/>
            <person name="Nagy L.G."/>
            <person name="Floudas D."/>
            <person name="Copeland A."/>
            <person name="Barry K.W."/>
            <person name="Cichocki N."/>
            <person name="Veneault-Fourrey C."/>
            <person name="LaButti K."/>
            <person name="Lindquist E.A."/>
            <person name="Lipzen A."/>
            <person name="Lundell T."/>
            <person name="Morin E."/>
            <person name="Murat C."/>
            <person name="Riley R."/>
            <person name="Ohm R."/>
            <person name="Sun H."/>
            <person name="Tunlid A."/>
            <person name="Henrissat B."/>
            <person name="Grigoriev I.V."/>
            <person name="Hibbett D.S."/>
            <person name="Martin F."/>
        </authorList>
    </citation>
    <scope>NUCLEOTIDE SEQUENCE [LARGE SCALE GENOMIC DNA]</scope>
    <source>
        <strain evidence="3">441</strain>
    </source>
</reference>
<name>A0A0C9ZKN1_9AGAM</name>
<dbReference type="Proteomes" id="UP000054018">
    <property type="component" value="Unassembled WGS sequence"/>
</dbReference>
<feature type="compositionally biased region" description="Low complexity" evidence="1">
    <location>
        <begin position="1"/>
        <end position="15"/>
    </location>
</feature>
<dbReference type="HOGENOM" id="CLU_043570_1_0_1"/>
<gene>
    <name evidence="2" type="ORF">PISMIDRAFT_11239</name>
</gene>
<feature type="region of interest" description="Disordered" evidence="1">
    <location>
        <begin position="1"/>
        <end position="20"/>
    </location>
</feature>
<sequence length="442" mass="47782">MSTTKATTSTKTLTKPRYLSPDASHELIPKMWPTNMEKLRSLMREVPDEVVAEDMARGWMDEYYEVLDHIEGLQQYATNLSTEVPDYPKETQEAIGSSFLELPAPGGASGSQAGGETMRQSQWQLEKAAARGNEGDKDLPMSGGSAPIEAAATGLEESATQGSGGGMEVPTLSMQVETEACKWCMKHGVECVWKDRAACIACHIRKKRCGKAGKPGRKRKNPNAPLASLALTSKRVRTMSVPPPLSSAPPKGTLKVHPRVISRAVPATGAAASLPNLDLPLTTPSISQPPPPPPLFLPSSPMNTPVPSTSQTKVEPQDNPMTFAASLSSLLDKAPSSEFEADRSGDEGDPETPQLSVQGEDDVGSCPRGSAEARWTPFGGTPHAVAQYDTRLTAAISTVEWAESIMAKLHSGMGQLGLVIQWAMRDIHQLQEWWQDNFEDWW</sequence>
<evidence type="ECO:0000313" key="2">
    <source>
        <dbReference type="EMBL" id="KIK22972.1"/>
    </source>
</evidence>
<dbReference type="AlphaFoldDB" id="A0A0C9ZKN1"/>
<feature type="compositionally biased region" description="Polar residues" evidence="1">
    <location>
        <begin position="302"/>
        <end position="314"/>
    </location>
</feature>